<evidence type="ECO:0000313" key="1">
    <source>
        <dbReference type="EMBL" id="KAJ1985225.1"/>
    </source>
</evidence>
<organism evidence="1 2">
    <name type="scientific">Dimargaris verticillata</name>
    <dbReference type="NCBI Taxonomy" id="2761393"/>
    <lineage>
        <taxon>Eukaryota</taxon>
        <taxon>Fungi</taxon>
        <taxon>Fungi incertae sedis</taxon>
        <taxon>Zoopagomycota</taxon>
        <taxon>Kickxellomycotina</taxon>
        <taxon>Dimargaritomycetes</taxon>
        <taxon>Dimargaritales</taxon>
        <taxon>Dimargaritaceae</taxon>
        <taxon>Dimargaris</taxon>
    </lineage>
</organism>
<comment type="caution">
    <text evidence="1">The sequence shown here is derived from an EMBL/GenBank/DDBJ whole genome shotgun (WGS) entry which is preliminary data.</text>
</comment>
<dbReference type="Proteomes" id="UP001151582">
    <property type="component" value="Unassembled WGS sequence"/>
</dbReference>
<protein>
    <recommendedName>
        <fullName evidence="3">NADH-ubiquinone oxidoreductase B15 subunit</fullName>
    </recommendedName>
</protein>
<gene>
    <name evidence="1" type="ORF">H4R34_000184</name>
</gene>
<evidence type="ECO:0008006" key="3">
    <source>
        <dbReference type="Google" id="ProtNLM"/>
    </source>
</evidence>
<dbReference type="OrthoDB" id="15108at2759"/>
<proteinExistence type="predicted"/>
<sequence>MGSNDMLRKDPAFERWMSMRENAHRHFRPNPRNMRTAFICFVAVPIIGFFLADKTALKMDAFARKYDESIWVEEQKKAERKKD</sequence>
<dbReference type="EMBL" id="JANBQB010000003">
    <property type="protein sequence ID" value="KAJ1985225.1"/>
    <property type="molecule type" value="Genomic_DNA"/>
</dbReference>
<evidence type="ECO:0000313" key="2">
    <source>
        <dbReference type="Proteomes" id="UP001151582"/>
    </source>
</evidence>
<name>A0A9W8BCF0_9FUNG</name>
<accession>A0A9W8BCF0</accession>
<reference evidence="1" key="1">
    <citation type="submission" date="2022-07" db="EMBL/GenBank/DDBJ databases">
        <title>Phylogenomic reconstructions and comparative analyses of Kickxellomycotina fungi.</title>
        <authorList>
            <person name="Reynolds N.K."/>
            <person name="Stajich J.E."/>
            <person name="Barry K."/>
            <person name="Grigoriev I.V."/>
            <person name="Crous P."/>
            <person name="Smith M.E."/>
        </authorList>
    </citation>
    <scope>NUCLEOTIDE SEQUENCE</scope>
    <source>
        <strain evidence="1">RSA 567</strain>
    </source>
</reference>
<keyword evidence="2" id="KW-1185">Reference proteome</keyword>
<dbReference type="AlphaFoldDB" id="A0A9W8BCF0"/>